<dbReference type="Gramene" id="OPUNC06G06130.1">
    <property type="protein sequence ID" value="OPUNC06G06130.1"/>
    <property type="gene ID" value="OPUNC06G06130"/>
</dbReference>
<feature type="compositionally biased region" description="Polar residues" evidence="1">
    <location>
        <begin position="38"/>
        <end position="52"/>
    </location>
</feature>
<reference evidence="2" key="1">
    <citation type="submission" date="2015-04" db="UniProtKB">
        <authorList>
            <consortium name="EnsemblPlants"/>
        </authorList>
    </citation>
    <scope>IDENTIFICATION</scope>
</reference>
<accession>A0A0E0L909</accession>
<sequence length="89" mass="9875">MATPVGAWTSGFFKAKGVKKWKQETRRMQTAARDTEQPPVTTQAGDSASGLQDTGLEYGQTDCDVTHARTALRHRVNFGPYMWPRKTCG</sequence>
<proteinExistence type="predicted"/>
<organism evidence="2">
    <name type="scientific">Oryza punctata</name>
    <name type="common">Red rice</name>
    <dbReference type="NCBI Taxonomy" id="4537"/>
    <lineage>
        <taxon>Eukaryota</taxon>
        <taxon>Viridiplantae</taxon>
        <taxon>Streptophyta</taxon>
        <taxon>Embryophyta</taxon>
        <taxon>Tracheophyta</taxon>
        <taxon>Spermatophyta</taxon>
        <taxon>Magnoliopsida</taxon>
        <taxon>Liliopsida</taxon>
        <taxon>Poales</taxon>
        <taxon>Poaceae</taxon>
        <taxon>BOP clade</taxon>
        <taxon>Oryzoideae</taxon>
        <taxon>Oryzeae</taxon>
        <taxon>Oryzinae</taxon>
        <taxon>Oryza</taxon>
    </lineage>
</organism>
<reference evidence="2" key="2">
    <citation type="submission" date="2018-05" db="EMBL/GenBank/DDBJ databases">
        <title>OpunRS2 (Oryza punctata Reference Sequence Version 2).</title>
        <authorList>
            <person name="Zhang J."/>
            <person name="Kudrna D."/>
            <person name="Lee S."/>
            <person name="Talag J."/>
            <person name="Welchert J."/>
            <person name="Wing R.A."/>
        </authorList>
    </citation>
    <scope>NUCLEOTIDE SEQUENCE [LARGE SCALE GENOMIC DNA]</scope>
</reference>
<dbReference type="HOGENOM" id="CLU_2458653_0_0_1"/>
<name>A0A0E0L909_ORYPU</name>
<keyword evidence="3" id="KW-1185">Reference proteome</keyword>
<protein>
    <submittedName>
        <fullName evidence="2">Uncharacterized protein</fullName>
    </submittedName>
</protein>
<dbReference type="EnsemblPlants" id="OPUNC06G06130.1">
    <property type="protein sequence ID" value="OPUNC06G06130.1"/>
    <property type="gene ID" value="OPUNC06G06130"/>
</dbReference>
<dbReference type="AlphaFoldDB" id="A0A0E0L909"/>
<dbReference type="Proteomes" id="UP000026962">
    <property type="component" value="Chromosome 6"/>
</dbReference>
<evidence type="ECO:0000313" key="3">
    <source>
        <dbReference type="Proteomes" id="UP000026962"/>
    </source>
</evidence>
<evidence type="ECO:0000256" key="1">
    <source>
        <dbReference type="SAM" id="MobiDB-lite"/>
    </source>
</evidence>
<feature type="region of interest" description="Disordered" evidence="1">
    <location>
        <begin position="29"/>
        <end position="56"/>
    </location>
</feature>
<evidence type="ECO:0000313" key="2">
    <source>
        <dbReference type="EnsemblPlants" id="OPUNC06G06130.1"/>
    </source>
</evidence>